<evidence type="ECO:0000313" key="6">
    <source>
        <dbReference type="EMBL" id="MBC8594629.1"/>
    </source>
</evidence>
<evidence type="ECO:0000256" key="2">
    <source>
        <dbReference type="ARBA" id="ARBA00022490"/>
    </source>
</evidence>
<dbReference type="Pfam" id="PF01814">
    <property type="entry name" value="Hemerythrin"/>
    <property type="match status" value="1"/>
</dbReference>
<evidence type="ECO:0000259" key="5">
    <source>
        <dbReference type="Pfam" id="PF01814"/>
    </source>
</evidence>
<evidence type="ECO:0000256" key="4">
    <source>
        <dbReference type="ARBA" id="ARBA00023004"/>
    </source>
</evidence>
<dbReference type="Gene3D" id="1.20.120.520">
    <property type="entry name" value="nmb1532 protein domain like"/>
    <property type="match status" value="1"/>
</dbReference>
<dbReference type="InterPro" id="IPR038062">
    <property type="entry name" value="ScdA-like_N_sf"/>
</dbReference>
<feature type="domain" description="Hemerythrin-like" evidence="5">
    <location>
        <begin position="83"/>
        <end position="232"/>
    </location>
</feature>
<dbReference type="GO" id="GO:0005737">
    <property type="term" value="C:cytoplasm"/>
    <property type="evidence" value="ECO:0007669"/>
    <property type="project" value="UniProtKB-SubCell"/>
</dbReference>
<dbReference type="Proteomes" id="UP000651085">
    <property type="component" value="Unassembled WGS sequence"/>
</dbReference>
<dbReference type="EMBL" id="JACRTF010000001">
    <property type="protein sequence ID" value="MBC8594629.1"/>
    <property type="molecule type" value="Genomic_DNA"/>
</dbReference>
<organism evidence="6 7">
    <name type="scientific">Jilunia laotingensis</name>
    <dbReference type="NCBI Taxonomy" id="2763675"/>
    <lineage>
        <taxon>Bacteria</taxon>
        <taxon>Pseudomonadati</taxon>
        <taxon>Bacteroidota</taxon>
        <taxon>Bacteroidia</taxon>
        <taxon>Bacteroidales</taxon>
        <taxon>Bacteroidaceae</taxon>
        <taxon>Jilunia</taxon>
    </lineage>
</organism>
<dbReference type="InterPro" id="IPR019903">
    <property type="entry name" value="RIC_family"/>
</dbReference>
<reference evidence="6" key="1">
    <citation type="submission" date="2020-08" db="EMBL/GenBank/DDBJ databases">
        <title>Genome public.</title>
        <authorList>
            <person name="Liu C."/>
            <person name="Sun Q."/>
        </authorList>
    </citation>
    <scope>NUCLEOTIDE SEQUENCE</scope>
    <source>
        <strain evidence="6">N12</strain>
    </source>
</reference>
<proteinExistence type="predicted"/>
<gene>
    <name evidence="6" type="primary">ric</name>
    <name evidence="6" type="ORF">H8744_15570</name>
</gene>
<sequence>MKQKDYNSCTVGEIVADNFATAKVFSRYHIDFCCHGNTPFTEACRNRGIDPEVVVRELDALQENMENNVPDFAGWPIDLLIDYVLKIHHRGIRAKGPQIEVLLNKVTEVHSKNHPELLQIQALFRDSLSDLNNHLLKEENVLFPYVYEMFQAKEKGRKTAKFHCDTILYPIEVMESEHSLEGERFEKISLLTNKFTAPEDACASFRLVLQQLRQFDEALHEHIHLENNIIFPGALKLEKEVTV</sequence>
<keyword evidence="4" id="KW-0408">Iron</keyword>
<keyword evidence="3" id="KW-0479">Metal-binding</keyword>
<dbReference type="InterPro" id="IPR012312">
    <property type="entry name" value="Hemerythrin-like"/>
</dbReference>
<keyword evidence="7" id="KW-1185">Reference proteome</keyword>
<dbReference type="RefSeq" id="WP_262435720.1">
    <property type="nucleotide sequence ID" value="NZ_JACRTF010000001.1"/>
</dbReference>
<dbReference type="Pfam" id="PF04405">
    <property type="entry name" value="ScdA_N"/>
    <property type="match status" value="1"/>
</dbReference>
<dbReference type="NCBIfam" id="TIGR03652">
    <property type="entry name" value="FeS_repair_RIC"/>
    <property type="match status" value="1"/>
</dbReference>
<comment type="caution">
    <text evidence="6">The sequence shown here is derived from an EMBL/GenBank/DDBJ whole genome shotgun (WGS) entry which is preliminary data.</text>
</comment>
<dbReference type="PANTHER" id="PTHR36438:SF1">
    <property type="entry name" value="IRON-SULFUR CLUSTER REPAIR PROTEIN YTFE"/>
    <property type="match status" value="1"/>
</dbReference>
<dbReference type="Gene3D" id="1.10.3910.10">
    <property type="entry name" value="SP0561-like"/>
    <property type="match status" value="1"/>
</dbReference>
<dbReference type="GO" id="GO:0046872">
    <property type="term" value="F:metal ion binding"/>
    <property type="evidence" value="ECO:0007669"/>
    <property type="project" value="UniProtKB-KW"/>
</dbReference>
<keyword evidence="2" id="KW-0963">Cytoplasm</keyword>
<dbReference type="PANTHER" id="PTHR36438">
    <property type="entry name" value="IRON-SULFUR CLUSTER REPAIR PROTEIN YTFE"/>
    <property type="match status" value="1"/>
</dbReference>
<evidence type="ECO:0000256" key="3">
    <source>
        <dbReference type="ARBA" id="ARBA00022723"/>
    </source>
</evidence>
<evidence type="ECO:0000313" key="7">
    <source>
        <dbReference type="Proteomes" id="UP000651085"/>
    </source>
</evidence>
<name>A0A926IQS0_9BACT</name>
<evidence type="ECO:0000256" key="1">
    <source>
        <dbReference type="ARBA" id="ARBA00004496"/>
    </source>
</evidence>
<protein>
    <submittedName>
        <fullName evidence="6">Iron-sulfur cluster repair di-iron protein</fullName>
    </submittedName>
</protein>
<accession>A0A926IQS0</accession>
<comment type="subcellular location">
    <subcellularLocation>
        <location evidence="1">Cytoplasm</location>
    </subcellularLocation>
</comment>
<dbReference type="AlphaFoldDB" id="A0A926IQS0"/>